<feature type="transmembrane region" description="Helical" evidence="1">
    <location>
        <begin position="42"/>
        <end position="58"/>
    </location>
</feature>
<feature type="domain" description="Sensor histidine kinase NatK-like C-terminal" evidence="2">
    <location>
        <begin position="328"/>
        <end position="432"/>
    </location>
</feature>
<name>A0A3N0IW54_9ACTN</name>
<dbReference type="EMBL" id="PPTT01000016">
    <property type="protein sequence ID" value="RDB68383.1"/>
    <property type="molecule type" value="Genomic_DNA"/>
</dbReference>
<proteinExistence type="predicted"/>
<dbReference type="Proteomes" id="UP000253817">
    <property type="component" value="Unassembled WGS sequence"/>
</dbReference>
<protein>
    <recommendedName>
        <fullName evidence="2">Sensor histidine kinase NatK-like C-terminal domain-containing protein</fullName>
    </recommendedName>
</protein>
<organism evidence="4 6">
    <name type="scientific">Eggerthella sinensis</name>
    <dbReference type="NCBI Taxonomy" id="242230"/>
    <lineage>
        <taxon>Bacteria</taxon>
        <taxon>Bacillati</taxon>
        <taxon>Actinomycetota</taxon>
        <taxon>Coriobacteriia</taxon>
        <taxon>Eggerthellales</taxon>
        <taxon>Eggerthellaceae</taxon>
        <taxon>Eggerthella</taxon>
    </lineage>
</organism>
<feature type="transmembrane region" description="Helical" evidence="1">
    <location>
        <begin position="158"/>
        <end position="175"/>
    </location>
</feature>
<dbReference type="InterPro" id="IPR036890">
    <property type="entry name" value="HATPase_C_sf"/>
</dbReference>
<reference evidence="3 5" key="1">
    <citation type="journal article" date="2018" name="Elife">
        <title>Discovery and characterization of a prevalent human gut bacterial enzyme sufficient for the inactivation of a family of plant toxins.</title>
        <authorList>
            <person name="Koppel N."/>
            <person name="Bisanz J.E."/>
            <person name="Pandelia M.E."/>
            <person name="Turnbaugh P.J."/>
            <person name="Balskus E.P."/>
        </authorList>
    </citation>
    <scope>NUCLEOTIDE SEQUENCE [LARGE SCALE GENOMIC DNA]</scope>
    <source>
        <strain evidence="3 5">DSM 16107</strain>
    </source>
</reference>
<dbReference type="EMBL" id="QICC01000044">
    <property type="protein sequence ID" value="RNM41223.1"/>
    <property type="molecule type" value="Genomic_DNA"/>
</dbReference>
<sequence>MITDYLIDTTDLIWQVPCLLECALFFAFASKLEARRRFDGRTAALAALLAAYQMLVTLLHQRFYLDYVLCAAGFFAYLCLTKRSSKQQNLYVSCVFLLCIEAGKIVAIDLLMQPFVGALPVGAPLAVTAVNFALTFAVSALVAFVVGRFLFESGAENLSWPQCLSILLPLVPFMFLRSQNYAYEMTGGTLYQDMVLTLLMLLGCTIVMIVVNAKNLSSVVKRAELLQMEALIQEQHRHYATKKSAADAVRRQYHDLKHYLGTLESSQDVKQVRAFVDGMNRSIVPYETFVETGNEAVDIMLAEKAAWCQRERIRLVPFVDASRLGFMSSFDLCALFGNALDNAIEATVPLEDDALREILIEVSNDRGFVLVRVSNNYDGERLGKERWLATTKKQRDRHGFGMESIASIAEKRGGAMSYEARDGSFSLNVVIPLPACPTDAPSA</sequence>
<feature type="transmembrane region" description="Helical" evidence="1">
    <location>
        <begin position="64"/>
        <end position="80"/>
    </location>
</feature>
<feature type="transmembrane region" description="Helical" evidence="1">
    <location>
        <begin position="195"/>
        <end position="213"/>
    </location>
</feature>
<reference evidence="6" key="2">
    <citation type="submission" date="2018-05" db="EMBL/GenBank/DDBJ databases">
        <title>Genome Sequencing of selected type strains of the family Eggerthellaceae.</title>
        <authorList>
            <person name="Danylec N."/>
            <person name="Stoll D.A."/>
            <person name="Doetsch A."/>
            <person name="Huch M."/>
        </authorList>
    </citation>
    <scope>NUCLEOTIDE SEQUENCE [LARGE SCALE GENOMIC DNA]</scope>
    <source>
        <strain evidence="6">DSM 16107</strain>
    </source>
</reference>
<dbReference type="Proteomes" id="UP000270112">
    <property type="component" value="Unassembled WGS sequence"/>
</dbReference>
<dbReference type="RefSeq" id="WP_114546606.1">
    <property type="nucleotide sequence ID" value="NZ_PPTT01000016.1"/>
</dbReference>
<evidence type="ECO:0000259" key="2">
    <source>
        <dbReference type="Pfam" id="PF14501"/>
    </source>
</evidence>
<dbReference type="AlphaFoldDB" id="A0A3N0IW54"/>
<keyword evidence="1" id="KW-0812">Transmembrane</keyword>
<dbReference type="OrthoDB" id="9813149at2"/>
<feature type="transmembrane region" description="Helical" evidence="1">
    <location>
        <begin position="12"/>
        <end position="30"/>
    </location>
</feature>
<dbReference type="Gene3D" id="3.30.565.10">
    <property type="entry name" value="Histidine kinase-like ATPase, C-terminal domain"/>
    <property type="match status" value="1"/>
</dbReference>
<dbReference type="SUPFAM" id="SSF55874">
    <property type="entry name" value="ATPase domain of HSP90 chaperone/DNA topoisomerase II/histidine kinase"/>
    <property type="match status" value="1"/>
</dbReference>
<feature type="transmembrane region" description="Helical" evidence="1">
    <location>
        <begin position="92"/>
        <end position="112"/>
    </location>
</feature>
<dbReference type="CDD" id="cd16935">
    <property type="entry name" value="HATPase_AgrC-ComD-like"/>
    <property type="match status" value="1"/>
</dbReference>
<reference evidence="4" key="3">
    <citation type="journal article" date="2019" name="Microbiol. Resour. Announc.">
        <title>Draft Genome Sequences of Type Strains of Gordonibacter faecihominis, Paraeggerthella hongkongensis, Parvibacter caecicola,Slackia equolifaciens, Slackia faecicanis, and Slackia isoflavoniconvertens.</title>
        <authorList>
            <person name="Danylec N."/>
            <person name="Stoll D.A."/>
            <person name="Dotsch A."/>
            <person name="Huch M."/>
        </authorList>
    </citation>
    <scope>NUCLEOTIDE SEQUENCE</scope>
    <source>
        <strain evidence="4">DSM 16107</strain>
    </source>
</reference>
<keyword evidence="1" id="KW-0472">Membrane</keyword>
<accession>A0A3N0IW54</accession>
<keyword evidence="5" id="KW-1185">Reference proteome</keyword>
<evidence type="ECO:0000313" key="4">
    <source>
        <dbReference type="EMBL" id="RNM41223.1"/>
    </source>
</evidence>
<evidence type="ECO:0000256" key="1">
    <source>
        <dbReference type="SAM" id="Phobius"/>
    </source>
</evidence>
<evidence type="ECO:0000313" key="5">
    <source>
        <dbReference type="Proteomes" id="UP000253817"/>
    </source>
</evidence>
<keyword evidence="1" id="KW-1133">Transmembrane helix</keyword>
<dbReference type="Pfam" id="PF14501">
    <property type="entry name" value="HATPase_c_5"/>
    <property type="match status" value="1"/>
</dbReference>
<evidence type="ECO:0000313" key="3">
    <source>
        <dbReference type="EMBL" id="RDB68383.1"/>
    </source>
</evidence>
<feature type="transmembrane region" description="Helical" evidence="1">
    <location>
        <begin position="132"/>
        <end position="151"/>
    </location>
</feature>
<evidence type="ECO:0000313" key="6">
    <source>
        <dbReference type="Proteomes" id="UP000270112"/>
    </source>
</evidence>
<comment type="caution">
    <text evidence="4">The sequence shown here is derived from an EMBL/GenBank/DDBJ whole genome shotgun (WGS) entry which is preliminary data.</text>
</comment>
<gene>
    <name evidence="3" type="ORF">C1876_10110</name>
    <name evidence="4" type="ORF">DMP09_10635</name>
</gene>
<dbReference type="InterPro" id="IPR032834">
    <property type="entry name" value="NatK-like_C"/>
</dbReference>